<organism evidence="3 4">
    <name type="scientific">Rothia koreensis</name>
    <dbReference type="NCBI Taxonomy" id="592378"/>
    <lineage>
        <taxon>Bacteria</taxon>
        <taxon>Bacillati</taxon>
        <taxon>Actinomycetota</taxon>
        <taxon>Actinomycetes</taxon>
        <taxon>Micrococcales</taxon>
        <taxon>Micrococcaceae</taxon>
        <taxon>Rothia</taxon>
    </lineage>
</organism>
<dbReference type="EMBL" id="WOGT01000014">
    <property type="protein sequence ID" value="MUN56084.1"/>
    <property type="molecule type" value="Genomic_DNA"/>
</dbReference>
<dbReference type="InterPro" id="IPR001927">
    <property type="entry name" value="Na/Gal_symport"/>
</dbReference>
<evidence type="ECO:0000256" key="2">
    <source>
        <dbReference type="SAM" id="Phobius"/>
    </source>
</evidence>
<feature type="transmembrane region" description="Helical" evidence="2">
    <location>
        <begin position="236"/>
        <end position="256"/>
    </location>
</feature>
<dbReference type="Gene3D" id="1.20.1250.20">
    <property type="entry name" value="MFS general substrate transporter like domains"/>
    <property type="match status" value="2"/>
</dbReference>
<feature type="transmembrane region" description="Helical" evidence="2">
    <location>
        <begin position="52"/>
        <end position="77"/>
    </location>
</feature>
<accession>A0A7M4BQ82</accession>
<dbReference type="PANTHER" id="PTHR11328">
    <property type="entry name" value="MAJOR FACILITATOR SUPERFAMILY DOMAIN-CONTAINING PROTEIN"/>
    <property type="match status" value="1"/>
</dbReference>
<feature type="transmembrane region" description="Helical" evidence="2">
    <location>
        <begin position="170"/>
        <end position="190"/>
    </location>
</feature>
<keyword evidence="2" id="KW-1133">Transmembrane helix</keyword>
<evidence type="ECO:0000256" key="1">
    <source>
        <dbReference type="SAM" id="MobiDB-lite"/>
    </source>
</evidence>
<dbReference type="PANTHER" id="PTHR11328:SF24">
    <property type="entry name" value="MAJOR FACILITATOR SUPERFAMILY (MFS) PROFILE DOMAIN-CONTAINING PROTEIN"/>
    <property type="match status" value="1"/>
</dbReference>
<evidence type="ECO:0000313" key="3">
    <source>
        <dbReference type="EMBL" id="MUN56084.1"/>
    </source>
</evidence>
<proteinExistence type="predicted"/>
<feature type="transmembrane region" description="Helical" evidence="2">
    <location>
        <begin position="130"/>
        <end position="150"/>
    </location>
</feature>
<dbReference type="InterPro" id="IPR036259">
    <property type="entry name" value="MFS_trans_sf"/>
</dbReference>
<dbReference type="GO" id="GO:0005886">
    <property type="term" value="C:plasma membrane"/>
    <property type="evidence" value="ECO:0007669"/>
    <property type="project" value="TreeGrafter"/>
</dbReference>
<keyword evidence="4" id="KW-1185">Reference proteome</keyword>
<feature type="transmembrane region" description="Helical" evidence="2">
    <location>
        <begin position="462"/>
        <end position="482"/>
    </location>
</feature>
<dbReference type="InterPro" id="IPR039672">
    <property type="entry name" value="MFS_2"/>
</dbReference>
<comment type="caution">
    <text evidence="3">The sequence shown here is derived from an EMBL/GenBank/DDBJ whole genome shotgun (WGS) entry which is preliminary data.</text>
</comment>
<dbReference type="GO" id="GO:0015293">
    <property type="term" value="F:symporter activity"/>
    <property type="evidence" value="ECO:0007669"/>
    <property type="project" value="InterPro"/>
</dbReference>
<sequence>MSHAAATQTDEQQGTAPSKGATSKLPLRSFLGYAAGDAGNNLAFNMVSTFLLLYYTDVVGIPAGYAAPIFLIVRIWDGIGDVIVGRWVDKTTSRWGKFRPWILWSCLPLMLCSVWVFTLPEVDSLTMKLFWAYLSYGVMMMFYSMVNIPYGSLASAMTQVPVERAKLATFRTVGSQVAVMLIAVVVSPLVERFSSENLYKEKVAALGGEDRATDAQLSAAKAAAAHDATTGLQGSLTTITAIFVVLGVALYVFTFLTAKERVTRPADDQIGLKQAVSVLAKNKALIWLSVGSVVVLTSHVCLQTMSIYFARDVMGNAGLFSILTIIQTASIFVAAPFIGRAVARFGKRFVYLSGAVSFMIGGLIVFLCPPSMPWLACVAFFFLGLGIGLLNTLMWAMEADTVEYGEWKTARRTEGTTYAVFSFVRKLGQAFGGAAAAGLIGLTGYVGGAAVQSDHAVMGIRLTAGILPAALCLIAFFVMLRYPLTDSLFSRIVEENETRKQQKLAMVDGRAVAPEQSASENEK</sequence>
<feature type="transmembrane region" description="Helical" evidence="2">
    <location>
        <begin position="430"/>
        <end position="450"/>
    </location>
</feature>
<feature type="transmembrane region" description="Helical" evidence="2">
    <location>
        <begin position="284"/>
        <end position="310"/>
    </location>
</feature>
<feature type="region of interest" description="Disordered" evidence="1">
    <location>
        <begin position="504"/>
        <end position="523"/>
    </location>
</feature>
<feature type="compositionally biased region" description="Polar residues" evidence="1">
    <location>
        <begin position="1"/>
        <end position="16"/>
    </location>
</feature>
<dbReference type="SUPFAM" id="SSF103473">
    <property type="entry name" value="MFS general substrate transporter"/>
    <property type="match status" value="1"/>
</dbReference>
<feature type="transmembrane region" description="Helical" evidence="2">
    <location>
        <begin position="349"/>
        <end position="367"/>
    </location>
</feature>
<keyword evidence="2" id="KW-0472">Membrane</keyword>
<dbReference type="GO" id="GO:0008643">
    <property type="term" value="P:carbohydrate transport"/>
    <property type="evidence" value="ECO:0007669"/>
    <property type="project" value="InterPro"/>
</dbReference>
<feature type="transmembrane region" description="Helical" evidence="2">
    <location>
        <begin position="373"/>
        <end position="396"/>
    </location>
</feature>
<protein>
    <submittedName>
        <fullName evidence="3">MFS transporter</fullName>
    </submittedName>
</protein>
<evidence type="ECO:0000313" key="4">
    <source>
        <dbReference type="Proteomes" id="UP000462152"/>
    </source>
</evidence>
<feature type="transmembrane region" description="Helical" evidence="2">
    <location>
        <begin position="98"/>
        <end position="118"/>
    </location>
</feature>
<gene>
    <name evidence="3" type="ORF">GMA10_12845</name>
</gene>
<dbReference type="Pfam" id="PF13347">
    <property type="entry name" value="MFS_2"/>
    <property type="match status" value="1"/>
</dbReference>
<dbReference type="OrthoDB" id="181905at2"/>
<name>A0A7M4BQ82_9MICC</name>
<dbReference type="AlphaFoldDB" id="A0A7M4BQ82"/>
<dbReference type="Proteomes" id="UP000462152">
    <property type="component" value="Unassembled WGS sequence"/>
</dbReference>
<dbReference type="GO" id="GO:0006814">
    <property type="term" value="P:sodium ion transport"/>
    <property type="evidence" value="ECO:0007669"/>
    <property type="project" value="InterPro"/>
</dbReference>
<keyword evidence="2" id="KW-0812">Transmembrane</keyword>
<dbReference type="RefSeq" id="WP_129316456.1">
    <property type="nucleotide sequence ID" value="NZ_NOIQ01000031.1"/>
</dbReference>
<dbReference type="CDD" id="cd17332">
    <property type="entry name" value="MFS_MelB_like"/>
    <property type="match status" value="1"/>
</dbReference>
<feature type="region of interest" description="Disordered" evidence="1">
    <location>
        <begin position="1"/>
        <end position="21"/>
    </location>
</feature>
<dbReference type="NCBIfam" id="TIGR00792">
    <property type="entry name" value="gph"/>
    <property type="match status" value="1"/>
</dbReference>
<reference evidence="3 4" key="1">
    <citation type="submission" date="2019-12" db="EMBL/GenBank/DDBJ databases">
        <authorList>
            <person name="Li J."/>
            <person name="Shi Y."/>
            <person name="Xu G."/>
            <person name="Xiao D."/>
            <person name="Ran X."/>
        </authorList>
    </citation>
    <scope>NUCLEOTIDE SEQUENCE [LARGE SCALE GENOMIC DNA]</scope>
    <source>
        <strain evidence="3 4">JCM 15915</strain>
    </source>
</reference>
<feature type="transmembrane region" description="Helical" evidence="2">
    <location>
        <begin position="316"/>
        <end position="337"/>
    </location>
</feature>